<evidence type="ECO:0000313" key="2">
    <source>
        <dbReference type="EMBL" id="MCU6795135.1"/>
    </source>
</evidence>
<organism evidence="2 3">
    <name type="scientific">Paenibacillus baimaensis</name>
    <dbReference type="NCBI Taxonomy" id="2982185"/>
    <lineage>
        <taxon>Bacteria</taxon>
        <taxon>Bacillati</taxon>
        <taxon>Bacillota</taxon>
        <taxon>Bacilli</taxon>
        <taxon>Bacillales</taxon>
        <taxon>Paenibacillaceae</taxon>
        <taxon>Paenibacillus</taxon>
    </lineage>
</organism>
<feature type="domain" description="Integrase catalytic" evidence="1">
    <location>
        <begin position="1"/>
        <end position="45"/>
    </location>
</feature>
<proteinExistence type="predicted"/>
<gene>
    <name evidence="2" type="ORF">OB236_23795</name>
</gene>
<dbReference type="EMBL" id="JAOQIO010000094">
    <property type="protein sequence ID" value="MCU6795135.1"/>
    <property type="molecule type" value="Genomic_DNA"/>
</dbReference>
<feature type="non-terminal residue" evidence="2">
    <location>
        <position position="1"/>
    </location>
</feature>
<dbReference type="Pfam" id="PF13333">
    <property type="entry name" value="rve_2"/>
    <property type="match status" value="1"/>
</dbReference>
<dbReference type="InterPro" id="IPR001584">
    <property type="entry name" value="Integrase_cat-core"/>
</dbReference>
<sequence length="48" mass="5729">TEFANHAHFLNSEQLTLELSDYVQWFNRHRIHGTLGYLTPNEFRKIPS</sequence>
<dbReference type="RefSeq" id="WP_262686604.1">
    <property type="nucleotide sequence ID" value="NZ_JAOQIO010000094.1"/>
</dbReference>
<accession>A0ABT2UKH3</accession>
<name>A0ABT2UKH3_9BACL</name>
<keyword evidence="3" id="KW-1185">Reference proteome</keyword>
<protein>
    <submittedName>
        <fullName evidence="2">IS3 family transposase</fullName>
    </submittedName>
</protein>
<evidence type="ECO:0000259" key="1">
    <source>
        <dbReference type="Pfam" id="PF13333"/>
    </source>
</evidence>
<dbReference type="Proteomes" id="UP001652445">
    <property type="component" value="Unassembled WGS sequence"/>
</dbReference>
<reference evidence="2 3" key="1">
    <citation type="submission" date="2022-09" db="EMBL/GenBank/DDBJ databases">
        <authorList>
            <person name="Han X.L."/>
            <person name="Wang Q."/>
            <person name="Lu T."/>
        </authorList>
    </citation>
    <scope>NUCLEOTIDE SEQUENCE [LARGE SCALE GENOMIC DNA]</scope>
    <source>
        <strain evidence="2 3">WQ 127069</strain>
    </source>
</reference>
<comment type="caution">
    <text evidence="2">The sequence shown here is derived from an EMBL/GenBank/DDBJ whole genome shotgun (WGS) entry which is preliminary data.</text>
</comment>
<evidence type="ECO:0000313" key="3">
    <source>
        <dbReference type="Proteomes" id="UP001652445"/>
    </source>
</evidence>